<evidence type="ECO:0000313" key="3">
    <source>
        <dbReference type="EMBL" id="BBL72426.1"/>
    </source>
</evidence>
<reference evidence="3" key="1">
    <citation type="submission" date="2019-06" db="EMBL/GenBank/DDBJ databases">
        <title>Complete genome sequence of Methylogaea oryzae strain JCM16910.</title>
        <authorList>
            <person name="Asakawa S."/>
        </authorList>
    </citation>
    <scope>NUCLEOTIDE SEQUENCE</scope>
    <source>
        <strain evidence="3">E10</strain>
    </source>
</reference>
<keyword evidence="2" id="KW-0472">Membrane</keyword>
<organism evidence="3 4">
    <name type="scientific">Methylogaea oryzae</name>
    <dbReference type="NCBI Taxonomy" id="1295382"/>
    <lineage>
        <taxon>Bacteria</taxon>
        <taxon>Pseudomonadati</taxon>
        <taxon>Pseudomonadota</taxon>
        <taxon>Gammaproteobacteria</taxon>
        <taxon>Methylococcales</taxon>
        <taxon>Methylococcaceae</taxon>
        <taxon>Methylogaea</taxon>
    </lineage>
</organism>
<evidence type="ECO:0000313" key="4">
    <source>
        <dbReference type="Proteomes" id="UP000824988"/>
    </source>
</evidence>
<sequence>MPEALQWLLLELGVMLALVPSVIAFMQWRRRRAIERALRALSQQIKQSEAERKQALMGVLASAHHITDAQGAEVADRLIRSERTFFRHCFNVMLSQDADALEGFSQNLYKTLDDYLRRCAADAPRPASTLKPSAPVVAAAAVAAAVAEPDDVFNALGTELTMTPALPAAAMEAATEEVDWNAAFAELDEGGASAAAAVPAASHDQAPAAAPMAETVVAAGEDLSQDDLDNLLNMLGSEPQAAEPAAISDDDIMAQWGAALEPSAEADKPAEADTFDLGWDDAFLEETVRIKPEEPTKDS</sequence>
<dbReference type="RefSeq" id="WP_221047551.1">
    <property type="nucleotide sequence ID" value="NZ_AP019782.1"/>
</dbReference>
<proteinExistence type="predicted"/>
<keyword evidence="1" id="KW-0175">Coiled coil</keyword>
<evidence type="ECO:0000256" key="1">
    <source>
        <dbReference type="SAM" id="Coils"/>
    </source>
</evidence>
<protein>
    <submittedName>
        <fullName evidence="3">Uncharacterized protein</fullName>
    </submittedName>
</protein>
<feature type="transmembrane region" description="Helical" evidence="2">
    <location>
        <begin position="6"/>
        <end position="26"/>
    </location>
</feature>
<accession>A0A8D4VRD0</accession>
<evidence type="ECO:0000256" key="2">
    <source>
        <dbReference type="SAM" id="Phobius"/>
    </source>
</evidence>
<dbReference type="Proteomes" id="UP000824988">
    <property type="component" value="Chromosome"/>
</dbReference>
<keyword evidence="2" id="KW-1133">Transmembrane helix</keyword>
<dbReference type="AlphaFoldDB" id="A0A8D4VRD0"/>
<dbReference type="KEGG" id="moz:MoryE10_30320"/>
<keyword evidence="2" id="KW-0812">Transmembrane</keyword>
<gene>
    <name evidence="3" type="ORF">MoryE10_30320</name>
</gene>
<feature type="coiled-coil region" evidence="1">
    <location>
        <begin position="31"/>
        <end position="58"/>
    </location>
</feature>
<name>A0A8D4VRD0_9GAMM</name>
<keyword evidence="4" id="KW-1185">Reference proteome</keyword>
<dbReference type="EMBL" id="AP019782">
    <property type="protein sequence ID" value="BBL72426.1"/>
    <property type="molecule type" value="Genomic_DNA"/>
</dbReference>